<name>A0AAV1TM07_9STRA</name>
<proteinExistence type="predicted"/>
<comment type="caution">
    <text evidence="1">The sequence shown here is derived from an EMBL/GenBank/DDBJ whole genome shotgun (WGS) entry which is preliminary data.</text>
</comment>
<evidence type="ECO:0000313" key="2">
    <source>
        <dbReference type="Proteomes" id="UP001162060"/>
    </source>
</evidence>
<sequence length="96" mass="11020">MDGPFGFTVREAQSGKVRRRPHYETYGQKHVCRSTTCGRRRHPDKDWKQGRAAVRVRAVDNALTQRAQARVADFSGHRLAEAEDQCLFVCFDRRGS</sequence>
<accession>A0AAV1TM07</accession>
<dbReference type="EMBL" id="CAKLBY020000058">
    <property type="protein sequence ID" value="CAK7921884.1"/>
    <property type="molecule type" value="Genomic_DNA"/>
</dbReference>
<dbReference type="AlphaFoldDB" id="A0AAV1TM07"/>
<dbReference type="Proteomes" id="UP001162060">
    <property type="component" value="Unassembled WGS sequence"/>
</dbReference>
<reference evidence="1" key="1">
    <citation type="submission" date="2024-01" db="EMBL/GenBank/DDBJ databases">
        <authorList>
            <person name="Webb A."/>
        </authorList>
    </citation>
    <scope>NUCLEOTIDE SEQUENCE</scope>
    <source>
        <strain evidence="1">Pm1</strain>
    </source>
</reference>
<protein>
    <submittedName>
        <fullName evidence="1">Uncharacterized protein</fullName>
    </submittedName>
</protein>
<gene>
    <name evidence="1" type="ORF">PM001_LOCUS7365</name>
</gene>
<evidence type="ECO:0000313" key="1">
    <source>
        <dbReference type="EMBL" id="CAK7921884.1"/>
    </source>
</evidence>
<organism evidence="1 2">
    <name type="scientific">Peronospora matthiolae</name>
    <dbReference type="NCBI Taxonomy" id="2874970"/>
    <lineage>
        <taxon>Eukaryota</taxon>
        <taxon>Sar</taxon>
        <taxon>Stramenopiles</taxon>
        <taxon>Oomycota</taxon>
        <taxon>Peronosporomycetes</taxon>
        <taxon>Peronosporales</taxon>
        <taxon>Peronosporaceae</taxon>
        <taxon>Peronospora</taxon>
    </lineage>
</organism>